<feature type="region of interest" description="Disordered" evidence="1">
    <location>
        <begin position="1"/>
        <end position="40"/>
    </location>
</feature>
<evidence type="ECO:0000256" key="1">
    <source>
        <dbReference type="SAM" id="MobiDB-lite"/>
    </source>
</evidence>
<accession>A6GFT7</accession>
<sequence>MQGESEPVHLPVTAASGSGPNPDPSPGNRPRPGPEPKPKSKAKVGVILSLCAVVLVLFGIYAVGLPDDPEPGDRELLITAQEVNARYGLDIELALGGETLQRRNYLFGSYELYYEYEHPDNAPDLLYVTSTVTHELTKRQADQSYAAMHLSYTTLLDMLGEGVESEEVEGLLDWGERQTAGWLTYEGEVIGAYAVVQDDHDVFDTMIMGVYFDEEGLRSLLTDHLVAIEQAGL</sequence>
<dbReference type="EMBL" id="ABCS01000097">
    <property type="protein sequence ID" value="EDM75284.1"/>
    <property type="molecule type" value="Genomic_DNA"/>
</dbReference>
<keyword evidence="2" id="KW-0812">Transmembrane</keyword>
<gene>
    <name evidence="3" type="ORF">PPSIR1_41299</name>
</gene>
<feature type="transmembrane region" description="Helical" evidence="2">
    <location>
        <begin position="44"/>
        <end position="64"/>
    </location>
</feature>
<proteinExistence type="predicted"/>
<keyword evidence="2" id="KW-1133">Transmembrane helix</keyword>
<dbReference type="AlphaFoldDB" id="A6GFT7"/>
<evidence type="ECO:0000313" key="3">
    <source>
        <dbReference type="EMBL" id="EDM75284.1"/>
    </source>
</evidence>
<dbReference type="Proteomes" id="UP000005801">
    <property type="component" value="Unassembled WGS sequence"/>
</dbReference>
<name>A6GFT7_9BACT</name>
<evidence type="ECO:0000313" key="4">
    <source>
        <dbReference type="Proteomes" id="UP000005801"/>
    </source>
</evidence>
<organism evidence="3 4">
    <name type="scientific">Plesiocystis pacifica SIR-1</name>
    <dbReference type="NCBI Taxonomy" id="391625"/>
    <lineage>
        <taxon>Bacteria</taxon>
        <taxon>Pseudomonadati</taxon>
        <taxon>Myxococcota</taxon>
        <taxon>Polyangia</taxon>
        <taxon>Nannocystales</taxon>
        <taxon>Nannocystaceae</taxon>
        <taxon>Plesiocystis</taxon>
    </lineage>
</organism>
<protein>
    <submittedName>
        <fullName evidence="3">Uncharacterized protein</fullName>
    </submittedName>
</protein>
<feature type="compositionally biased region" description="Pro residues" evidence="1">
    <location>
        <begin position="21"/>
        <end position="31"/>
    </location>
</feature>
<keyword evidence="4" id="KW-1185">Reference proteome</keyword>
<dbReference type="RefSeq" id="WP_006975577.1">
    <property type="nucleotide sequence ID" value="NZ_ABCS01000097.1"/>
</dbReference>
<reference evidence="3 4" key="1">
    <citation type="submission" date="2007-06" db="EMBL/GenBank/DDBJ databases">
        <authorList>
            <person name="Shimkets L."/>
            <person name="Ferriera S."/>
            <person name="Johnson J."/>
            <person name="Kravitz S."/>
            <person name="Beeson K."/>
            <person name="Sutton G."/>
            <person name="Rogers Y.-H."/>
            <person name="Friedman R."/>
            <person name="Frazier M."/>
            <person name="Venter J.C."/>
        </authorList>
    </citation>
    <scope>NUCLEOTIDE SEQUENCE [LARGE SCALE GENOMIC DNA]</scope>
    <source>
        <strain evidence="3 4">SIR-1</strain>
    </source>
</reference>
<evidence type="ECO:0000256" key="2">
    <source>
        <dbReference type="SAM" id="Phobius"/>
    </source>
</evidence>
<comment type="caution">
    <text evidence="3">The sequence shown here is derived from an EMBL/GenBank/DDBJ whole genome shotgun (WGS) entry which is preliminary data.</text>
</comment>
<keyword evidence="2" id="KW-0472">Membrane</keyword>